<dbReference type="GO" id="GO:0098797">
    <property type="term" value="C:plasma membrane protein complex"/>
    <property type="evidence" value="ECO:0007669"/>
    <property type="project" value="TreeGrafter"/>
</dbReference>
<sequence>MYLLKIAFRNLFRRKKRTFIISGLLVIAVIIFLLLESFLFGMFDLAFENIIDVSTPHLEIAREELIAETEAGEDIPLEETFYPEEELISEVETLESLQAYTGLLDFSADFIAGRHEFPVLVRSIEPASFGQVFRNEDYLVAGDFIRDSEDDGVVIGDQLARFFDLEVGDFYTLRFQDDAGSLNTLQGEVRGIISTPDPEVNLRTVYIASAQSYLALGIEEDLINRLVIRLDNRHIAADRADELSLAVQNNDFTIQSYEDTNEMLVSAYAWNTIEIYFILGLFLLVGIIGIFTAIVLAAIERVEEIGMMKAMGLKQSEIIKILIYEAAGIGLIGSLIGSFIGLLLLIVFNIYGVSADLIGMADIGIFPIEGGRIHGAINLSSFLLIIFLVIFVSIIASIIPAYWASKKNPAEAIHHK</sequence>
<comment type="similarity">
    <text evidence="2">Belongs to the ABC-4 integral membrane protein family. LolC/E subfamily.</text>
</comment>
<keyword evidence="6 7" id="KW-0472">Membrane</keyword>
<dbReference type="PANTHER" id="PTHR30489:SF0">
    <property type="entry name" value="LIPOPROTEIN-RELEASING SYSTEM TRANSMEMBRANE PROTEIN LOLE"/>
    <property type="match status" value="1"/>
</dbReference>
<keyword evidence="10" id="KW-1185">Reference proteome</keyword>
<evidence type="ECO:0000256" key="4">
    <source>
        <dbReference type="ARBA" id="ARBA00022692"/>
    </source>
</evidence>
<dbReference type="AlphaFoldDB" id="A0A931AQQ0"/>
<dbReference type="GO" id="GO:0044874">
    <property type="term" value="P:lipoprotein localization to outer membrane"/>
    <property type="evidence" value="ECO:0007669"/>
    <property type="project" value="TreeGrafter"/>
</dbReference>
<dbReference type="RefSeq" id="WP_270452833.1">
    <property type="nucleotide sequence ID" value="NZ_JADPIE010000002.1"/>
</dbReference>
<dbReference type="Proteomes" id="UP000621436">
    <property type="component" value="Unassembled WGS sequence"/>
</dbReference>
<protein>
    <submittedName>
        <fullName evidence="9">ABC transporter permease</fullName>
    </submittedName>
</protein>
<keyword evidence="5 7" id="KW-1133">Transmembrane helix</keyword>
<evidence type="ECO:0000313" key="9">
    <source>
        <dbReference type="EMBL" id="MBF8436071.1"/>
    </source>
</evidence>
<keyword evidence="4 7" id="KW-0812">Transmembrane</keyword>
<dbReference type="Pfam" id="PF02687">
    <property type="entry name" value="FtsX"/>
    <property type="match status" value="1"/>
</dbReference>
<comment type="subcellular location">
    <subcellularLocation>
        <location evidence="1">Cell membrane</location>
        <topology evidence="1">Multi-pass membrane protein</topology>
    </subcellularLocation>
</comment>
<dbReference type="PANTHER" id="PTHR30489">
    <property type="entry name" value="LIPOPROTEIN-RELEASING SYSTEM TRANSMEMBRANE PROTEIN LOLE"/>
    <property type="match status" value="1"/>
</dbReference>
<accession>A0A931AQQ0</accession>
<dbReference type="EMBL" id="JADPIE010000002">
    <property type="protein sequence ID" value="MBF8436071.1"/>
    <property type="molecule type" value="Genomic_DNA"/>
</dbReference>
<organism evidence="9 10">
    <name type="scientific">Halonatronomonas betaini</name>
    <dbReference type="NCBI Taxonomy" id="2778430"/>
    <lineage>
        <taxon>Bacteria</taxon>
        <taxon>Bacillati</taxon>
        <taxon>Bacillota</taxon>
        <taxon>Clostridia</taxon>
        <taxon>Halanaerobiales</taxon>
        <taxon>Halarsenatibacteraceae</taxon>
        <taxon>Halonatronomonas</taxon>
    </lineage>
</organism>
<reference evidence="9" key="1">
    <citation type="submission" date="2020-11" db="EMBL/GenBank/DDBJ databases">
        <title>Halonatronomonas betainensis gen. nov., sp. nov. a novel haloalkaliphilic representative of the family Halanaerobiacae capable of betaine degradation.</title>
        <authorList>
            <person name="Boltyanskaya Y."/>
            <person name="Kevbrin V."/>
            <person name="Detkova E."/>
            <person name="Grouzdev D.S."/>
            <person name="Koziaeva V."/>
            <person name="Zhilina T."/>
        </authorList>
    </citation>
    <scope>NUCLEOTIDE SEQUENCE</scope>
    <source>
        <strain evidence="9">Z-7014</strain>
    </source>
</reference>
<dbReference type="InterPro" id="IPR051447">
    <property type="entry name" value="Lipoprotein-release_system"/>
</dbReference>
<proteinExistence type="inferred from homology"/>
<evidence type="ECO:0000313" key="10">
    <source>
        <dbReference type="Proteomes" id="UP000621436"/>
    </source>
</evidence>
<feature type="domain" description="ABC3 transporter permease C-terminal" evidence="8">
    <location>
        <begin position="277"/>
        <end position="409"/>
    </location>
</feature>
<evidence type="ECO:0000259" key="8">
    <source>
        <dbReference type="Pfam" id="PF02687"/>
    </source>
</evidence>
<evidence type="ECO:0000256" key="1">
    <source>
        <dbReference type="ARBA" id="ARBA00004651"/>
    </source>
</evidence>
<evidence type="ECO:0000256" key="3">
    <source>
        <dbReference type="ARBA" id="ARBA00022475"/>
    </source>
</evidence>
<evidence type="ECO:0000256" key="5">
    <source>
        <dbReference type="ARBA" id="ARBA00022989"/>
    </source>
</evidence>
<comment type="caution">
    <text evidence="9">The sequence shown here is derived from an EMBL/GenBank/DDBJ whole genome shotgun (WGS) entry which is preliminary data.</text>
</comment>
<evidence type="ECO:0000256" key="2">
    <source>
        <dbReference type="ARBA" id="ARBA00005236"/>
    </source>
</evidence>
<gene>
    <name evidence="9" type="ORF">I0Q91_03185</name>
</gene>
<evidence type="ECO:0000256" key="6">
    <source>
        <dbReference type="ARBA" id="ARBA00023136"/>
    </source>
</evidence>
<dbReference type="InterPro" id="IPR003838">
    <property type="entry name" value="ABC3_permease_C"/>
</dbReference>
<feature type="transmembrane region" description="Helical" evidence="7">
    <location>
        <begin position="20"/>
        <end position="43"/>
    </location>
</feature>
<feature type="transmembrane region" description="Helical" evidence="7">
    <location>
        <begin position="275"/>
        <end position="300"/>
    </location>
</feature>
<feature type="transmembrane region" description="Helical" evidence="7">
    <location>
        <begin position="382"/>
        <end position="404"/>
    </location>
</feature>
<evidence type="ECO:0000256" key="7">
    <source>
        <dbReference type="SAM" id="Phobius"/>
    </source>
</evidence>
<feature type="transmembrane region" description="Helical" evidence="7">
    <location>
        <begin position="321"/>
        <end position="351"/>
    </location>
</feature>
<name>A0A931AQQ0_9FIRM</name>
<keyword evidence="3" id="KW-1003">Cell membrane</keyword>